<comment type="caution">
    <text evidence="2">The sequence shown here is derived from an EMBL/GenBank/DDBJ whole genome shotgun (WGS) entry which is preliminary data.</text>
</comment>
<sequence>MDTWVGQWVDTSISEVTASRLLSAAVDGSARCSGAGTVAGTAGHLRGRRPGAVPVHSCSPSRTPRATEIKLVGRIDKRLTEY</sequence>
<dbReference type="EMBL" id="BAAANS010000008">
    <property type="protein sequence ID" value="GAA2091355.1"/>
    <property type="molecule type" value="Genomic_DNA"/>
</dbReference>
<accession>A0ABN2WFY1</accession>
<name>A0ABN2WFY1_9ACTN</name>
<reference evidence="2 3" key="1">
    <citation type="journal article" date="2019" name="Int. J. Syst. Evol. Microbiol.">
        <title>The Global Catalogue of Microorganisms (GCM) 10K type strain sequencing project: providing services to taxonomists for standard genome sequencing and annotation.</title>
        <authorList>
            <consortium name="The Broad Institute Genomics Platform"/>
            <consortium name="The Broad Institute Genome Sequencing Center for Infectious Disease"/>
            <person name="Wu L."/>
            <person name="Ma J."/>
        </authorList>
    </citation>
    <scope>NUCLEOTIDE SEQUENCE [LARGE SCALE GENOMIC DNA]</scope>
    <source>
        <strain evidence="2 3">JCM 14559</strain>
    </source>
</reference>
<proteinExistence type="predicted"/>
<evidence type="ECO:0000313" key="2">
    <source>
        <dbReference type="EMBL" id="GAA2091355.1"/>
    </source>
</evidence>
<feature type="region of interest" description="Disordered" evidence="1">
    <location>
        <begin position="41"/>
        <end position="63"/>
    </location>
</feature>
<keyword evidence="3" id="KW-1185">Reference proteome</keyword>
<evidence type="ECO:0000313" key="3">
    <source>
        <dbReference type="Proteomes" id="UP001500897"/>
    </source>
</evidence>
<organism evidence="2 3">
    <name type="scientific">Kitasatospora saccharophila</name>
    <dbReference type="NCBI Taxonomy" id="407973"/>
    <lineage>
        <taxon>Bacteria</taxon>
        <taxon>Bacillati</taxon>
        <taxon>Actinomycetota</taxon>
        <taxon>Actinomycetes</taxon>
        <taxon>Kitasatosporales</taxon>
        <taxon>Streptomycetaceae</taxon>
        <taxon>Kitasatospora</taxon>
    </lineage>
</organism>
<protein>
    <submittedName>
        <fullName evidence="2">Uncharacterized protein</fullName>
    </submittedName>
</protein>
<gene>
    <name evidence="2" type="ORF">GCM10009759_15880</name>
</gene>
<evidence type="ECO:0000256" key="1">
    <source>
        <dbReference type="SAM" id="MobiDB-lite"/>
    </source>
</evidence>
<dbReference type="Proteomes" id="UP001500897">
    <property type="component" value="Unassembled WGS sequence"/>
</dbReference>